<dbReference type="Pfam" id="PF20150">
    <property type="entry name" value="2EXR"/>
    <property type="match status" value="1"/>
</dbReference>
<keyword evidence="3" id="KW-1185">Reference proteome</keyword>
<organism evidence="2 3">
    <name type="scientific">Neoarthrinium moseri</name>
    <dbReference type="NCBI Taxonomy" id="1658444"/>
    <lineage>
        <taxon>Eukaryota</taxon>
        <taxon>Fungi</taxon>
        <taxon>Dikarya</taxon>
        <taxon>Ascomycota</taxon>
        <taxon>Pezizomycotina</taxon>
        <taxon>Sordariomycetes</taxon>
        <taxon>Xylariomycetidae</taxon>
        <taxon>Amphisphaeriales</taxon>
        <taxon>Apiosporaceae</taxon>
        <taxon>Neoarthrinium</taxon>
    </lineage>
</organism>
<gene>
    <name evidence="2" type="ORF">JX265_004772</name>
</gene>
<proteinExistence type="predicted"/>
<dbReference type="Proteomes" id="UP000829685">
    <property type="component" value="Unassembled WGS sequence"/>
</dbReference>
<evidence type="ECO:0000313" key="2">
    <source>
        <dbReference type="EMBL" id="KAI1874564.1"/>
    </source>
</evidence>
<reference evidence="2" key="1">
    <citation type="submission" date="2021-03" db="EMBL/GenBank/DDBJ databases">
        <title>Revisited historic fungal species revealed as producer of novel bioactive compounds through whole genome sequencing and comparative genomics.</title>
        <authorList>
            <person name="Vignolle G.A."/>
            <person name="Hochenegger N."/>
            <person name="Mach R.L."/>
            <person name="Mach-Aigner A.R."/>
            <person name="Javad Rahimi M."/>
            <person name="Salim K.A."/>
            <person name="Chan C.M."/>
            <person name="Lim L.B.L."/>
            <person name="Cai F."/>
            <person name="Druzhinina I.S."/>
            <person name="U'Ren J.M."/>
            <person name="Derntl C."/>
        </authorList>
    </citation>
    <scope>NUCLEOTIDE SEQUENCE</scope>
    <source>
        <strain evidence="2">TUCIM 5799</strain>
    </source>
</reference>
<feature type="domain" description="2EXR" evidence="1">
    <location>
        <begin position="116"/>
        <end position="195"/>
    </location>
</feature>
<dbReference type="AlphaFoldDB" id="A0A9P9WPZ7"/>
<name>A0A9P9WPZ7_9PEZI</name>
<evidence type="ECO:0000313" key="3">
    <source>
        <dbReference type="Proteomes" id="UP000829685"/>
    </source>
</evidence>
<protein>
    <recommendedName>
        <fullName evidence="1">2EXR domain-containing protein</fullName>
    </recommendedName>
</protein>
<evidence type="ECO:0000259" key="1">
    <source>
        <dbReference type="Pfam" id="PF20150"/>
    </source>
</evidence>
<dbReference type="InterPro" id="IPR045518">
    <property type="entry name" value="2EXR"/>
</dbReference>
<accession>A0A9P9WPZ7</accession>
<sequence>MSETSEDESPLAAVYPPVDICPHYQLCEQEVVYSEGRVSSRYLIDTEYKEEKISVSFGDLRPWIEVIAKLLLDSQIQRRLISAIMETYVPRKYHGTAELEDLSLRIRGKVEQEDSFYRFMELPAELRMKVWEFAATEPAHIIYWMEEPSCLPINGARHMPRIAQTCREAWKIVRGQGRYCQPSCGEGLDIKYWASSQDIVFIKGVDVYKKHPSDWDVEFLLSRETIAVEYEHWIQHAATAEQYMWLRNSSALRTLILVMNMPVVRITKDLHSSDLHCCGPVFDEVWDDYGRPPKGLWKLVRYDEADQLRQLDNLWKKIEPNSTWIWKDINTATLKGASIYGRHYISRCVDCELQQFQDERIEEARIVWRELVTSKSRQQAGDHYSVPPLLEKQSPWADDSIRQAPSFEASIILEVLST</sequence>
<comment type="caution">
    <text evidence="2">The sequence shown here is derived from an EMBL/GenBank/DDBJ whole genome shotgun (WGS) entry which is preliminary data.</text>
</comment>
<dbReference type="EMBL" id="JAFIMR010000009">
    <property type="protein sequence ID" value="KAI1874564.1"/>
    <property type="molecule type" value="Genomic_DNA"/>
</dbReference>